<evidence type="ECO:0000313" key="4">
    <source>
        <dbReference type="EMBL" id="CAL6110319.1"/>
    </source>
</evidence>
<evidence type="ECO:0000313" key="5">
    <source>
        <dbReference type="Proteomes" id="UP001642409"/>
    </source>
</evidence>
<dbReference type="EMBL" id="CAXDID020000686">
    <property type="protein sequence ID" value="CAL6110319.1"/>
    <property type="molecule type" value="Genomic_DNA"/>
</dbReference>
<sequence length="247" mass="28456">MMNEQLLDSKFETEIFNSQIEMKSLFYNLETEIQSNISNLSDFAFESHTDLKQLIISTNVTLQDNLKALQTDIMQQLQQVTDQNLITQAIITDFKSDILNNLSAIATYMNNNQLSMKNNFSFTNSQITNLNTTMQTNFNQVIADVQNTNMNIKNNFTQTNQKIDTVNAQINAVVTNNQFQTQIDLLKQQIQNISVSVSISQSMTSDQYRCLMIAAWYGSYTARDNYFNSEQYLIYLTDSGCPLLKWW</sequence>
<keyword evidence="5" id="KW-1185">Reference proteome</keyword>
<dbReference type="EMBL" id="CATOUU010000184">
    <property type="protein sequence ID" value="CAI9919787.1"/>
    <property type="molecule type" value="Genomic_DNA"/>
</dbReference>
<proteinExistence type="predicted"/>
<evidence type="ECO:0000313" key="3">
    <source>
        <dbReference type="EMBL" id="CAL6058558.1"/>
    </source>
</evidence>
<reference evidence="1" key="1">
    <citation type="submission" date="2023-06" db="EMBL/GenBank/DDBJ databases">
        <authorList>
            <person name="Kurt Z."/>
        </authorList>
    </citation>
    <scope>NUCLEOTIDE SEQUENCE</scope>
</reference>
<name>A0AA86NHZ1_9EUKA</name>
<dbReference type="Proteomes" id="UP001642409">
    <property type="component" value="Unassembled WGS sequence"/>
</dbReference>
<evidence type="ECO:0000313" key="1">
    <source>
        <dbReference type="EMBL" id="CAI9919787.1"/>
    </source>
</evidence>
<dbReference type="EMBL" id="CAXDID020000221">
    <property type="protein sequence ID" value="CAL6058558.1"/>
    <property type="molecule type" value="Genomic_DNA"/>
</dbReference>
<organism evidence="1">
    <name type="scientific">Hexamita inflata</name>
    <dbReference type="NCBI Taxonomy" id="28002"/>
    <lineage>
        <taxon>Eukaryota</taxon>
        <taxon>Metamonada</taxon>
        <taxon>Diplomonadida</taxon>
        <taxon>Hexamitidae</taxon>
        <taxon>Hexamitinae</taxon>
        <taxon>Hexamita</taxon>
    </lineage>
</organism>
<protein>
    <submittedName>
        <fullName evidence="3">Hypothetical_protein</fullName>
    </submittedName>
</protein>
<dbReference type="EMBL" id="CATOUU010000401">
    <property type="protein sequence ID" value="CAI9928477.1"/>
    <property type="molecule type" value="Genomic_DNA"/>
</dbReference>
<gene>
    <name evidence="2" type="ORF">HINF_LOCUS16122</name>
    <name evidence="3" type="ORF">HINF_LOCUS48329</name>
    <name evidence="1" type="ORF">HINF_LOCUS7432</name>
    <name evidence="4" type="ORF">HINF_LOCUS75862</name>
</gene>
<comment type="caution">
    <text evidence="1">The sequence shown here is derived from an EMBL/GenBank/DDBJ whole genome shotgun (WGS) entry which is preliminary data.</text>
</comment>
<dbReference type="AlphaFoldDB" id="A0AA86NHZ1"/>
<reference evidence="3 5" key="2">
    <citation type="submission" date="2024-07" db="EMBL/GenBank/DDBJ databases">
        <authorList>
            <person name="Akdeniz Z."/>
        </authorList>
    </citation>
    <scope>NUCLEOTIDE SEQUENCE [LARGE SCALE GENOMIC DNA]</scope>
</reference>
<accession>A0AA86NHZ1</accession>
<evidence type="ECO:0000313" key="2">
    <source>
        <dbReference type="EMBL" id="CAI9928477.1"/>
    </source>
</evidence>